<protein>
    <recommendedName>
        <fullName evidence="1">Probable pectate lyase C</fullName>
    </recommendedName>
</protein>
<evidence type="ECO:0000256" key="1">
    <source>
        <dbReference type="ARBA" id="ARBA00016512"/>
    </source>
</evidence>
<dbReference type="InterPro" id="IPR018247">
    <property type="entry name" value="EF_Hand_1_Ca_BS"/>
</dbReference>
<accession>A0A5C6CUZ1</accession>
<dbReference type="RefSeq" id="WP_197530484.1">
    <property type="nucleotide sequence ID" value="NZ_SJPS01000002.1"/>
</dbReference>
<organism evidence="3 4">
    <name type="scientific">Bythopirellula polymerisocia</name>
    <dbReference type="NCBI Taxonomy" id="2528003"/>
    <lineage>
        <taxon>Bacteria</taxon>
        <taxon>Pseudomonadati</taxon>
        <taxon>Planctomycetota</taxon>
        <taxon>Planctomycetia</taxon>
        <taxon>Pirellulales</taxon>
        <taxon>Lacipirellulaceae</taxon>
        <taxon>Bythopirellula</taxon>
    </lineage>
</organism>
<comment type="caution">
    <text evidence="3">The sequence shown here is derived from an EMBL/GenBank/DDBJ whole genome shotgun (WGS) entry which is preliminary data.</text>
</comment>
<evidence type="ECO:0000259" key="2">
    <source>
        <dbReference type="Pfam" id="PF13229"/>
    </source>
</evidence>
<dbReference type="InterPro" id="IPR039448">
    <property type="entry name" value="Beta_helix"/>
</dbReference>
<dbReference type="EMBL" id="SJPS01000002">
    <property type="protein sequence ID" value="TWU28372.1"/>
    <property type="molecule type" value="Genomic_DNA"/>
</dbReference>
<keyword evidence="4" id="KW-1185">Reference proteome</keyword>
<dbReference type="SMART" id="SM00710">
    <property type="entry name" value="PbH1"/>
    <property type="match status" value="7"/>
</dbReference>
<gene>
    <name evidence="3" type="ORF">Pla144_16600</name>
</gene>
<dbReference type="Gene3D" id="2.160.20.10">
    <property type="entry name" value="Single-stranded right-handed beta-helix, Pectin lyase-like"/>
    <property type="match status" value="1"/>
</dbReference>
<dbReference type="InterPro" id="IPR011050">
    <property type="entry name" value="Pectin_lyase_fold/virulence"/>
</dbReference>
<proteinExistence type="predicted"/>
<dbReference type="AlphaFoldDB" id="A0A5C6CUZ1"/>
<feature type="domain" description="Right handed beta helix" evidence="2">
    <location>
        <begin position="429"/>
        <end position="610"/>
    </location>
</feature>
<dbReference type="Pfam" id="PF13229">
    <property type="entry name" value="Beta_helix"/>
    <property type="match status" value="1"/>
</dbReference>
<dbReference type="InterPro" id="IPR006626">
    <property type="entry name" value="PbH1"/>
</dbReference>
<sequence length="886" mass="93499" precursor="true">MAGVQNMQKLLLTTTCQFAERSSTGIGKSRLPASAMRVVKPVMICIISLACLSLEKVSASTPAERATAQSLLNQINAAIVAGAPSVTIAPGDYRIGSSSNTILPIYGASDLTIIADGVNLIATDLKQVISFGGASNVTFRGATIDYDPLPFSQGTVVNISGSTFDVEIHDGYKTVTGNQRVIVYDQATSRVKDGTVTRYGTGITSLGNGNLRLARGNTQDALAVGDYVSITGDTLIPHGVLLQDSTNVTLQDVTLHASTTFGFFENGGGANEYHNVQVVPGPLPTGASVPRLLSSNADAFHSKNTSVGPKIIGSHFANQGDDGIAINTDFHLVGSSNGTVLEVGAKTTYDQLRFQVGDRVRGFNVDTGEVTEAIVQSITRDPSLDSGLTNIRNTYLPSAVNPLNVGYRLTLDQPLNLSPGDLIASPDRNGNGFEIRDTTVENHRARGILIKASDGLIENNLVDGSSIGGIVLAPEPFYWSEAAFTENVIIRGNTVMNTSRQFGQPGQTQVAGIAVTSDYGWVGRNHSNILIENNVVDSVAGPGLIVSLADGVQVNSNQFINTHEIYTNNGTSVAVDPTAVVWVDRASDVSFSGNTVKNLGSFGDNLLRASAATGGLSGEDTGIRLIHDEPSLTIANYRDDFQFNSPAAGWQYLWNSGGPVGDPLNYTPLVSAGVDYTSDGSSTPTPNPAAYARLGPENGHPGLGSTQGGASGIARSVIASYTVTSDGEYAIRDSFIRSETNGTELDVLVHINGDAPTHYDFIESGATASFDTGLGQLRSGDTIYVTIGPTIIDANDFFTFDFSIDMFVTAGDFNGDGKVDGRDFLTWQRNPAIGNLAEWQANYGMPLVATSATVPEPGAFLLALASVLQLGRSSILRRCTRRGMRQ</sequence>
<dbReference type="InterPro" id="IPR012334">
    <property type="entry name" value="Pectin_lyas_fold"/>
</dbReference>
<name>A0A5C6CUZ1_9BACT</name>
<dbReference type="SUPFAM" id="SSF51126">
    <property type="entry name" value="Pectin lyase-like"/>
    <property type="match status" value="1"/>
</dbReference>
<reference evidence="3 4" key="1">
    <citation type="submission" date="2019-02" db="EMBL/GenBank/DDBJ databases">
        <title>Deep-cultivation of Planctomycetes and their phenomic and genomic characterization uncovers novel biology.</title>
        <authorList>
            <person name="Wiegand S."/>
            <person name="Jogler M."/>
            <person name="Boedeker C."/>
            <person name="Pinto D."/>
            <person name="Vollmers J."/>
            <person name="Rivas-Marin E."/>
            <person name="Kohn T."/>
            <person name="Peeters S.H."/>
            <person name="Heuer A."/>
            <person name="Rast P."/>
            <person name="Oberbeckmann S."/>
            <person name="Bunk B."/>
            <person name="Jeske O."/>
            <person name="Meyerdierks A."/>
            <person name="Storesund J.E."/>
            <person name="Kallscheuer N."/>
            <person name="Luecker S."/>
            <person name="Lage O.M."/>
            <person name="Pohl T."/>
            <person name="Merkel B.J."/>
            <person name="Hornburger P."/>
            <person name="Mueller R.-W."/>
            <person name="Bruemmer F."/>
            <person name="Labrenz M."/>
            <person name="Spormann A.M."/>
            <person name="Op Den Camp H."/>
            <person name="Overmann J."/>
            <person name="Amann R."/>
            <person name="Jetten M.S.M."/>
            <person name="Mascher T."/>
            <person name="Medema M.H."/>
            <person name="Devos D.P."/>
            <person name="Kaster A.-K."/>
            <person name="Ovreas L."/>
            <person name="Rohde M."/>
            <person name="Galperin M.Y."/>
            <person name="Jogler C."/>
        </authorList>
    </citation>
    <scope>NUCLEOTIDE SEQUENCE [LARGE SCALE GENOMIC DNA]</scope>
    <source>
        <strain evidence="3 4">Pla144</strain>
    </source>
</reference>
<evidence type="ECO:0000313" key="4">
    <source>
        <dbReference type="Proteomes" id="UP000318437"/>
    </source>
</evidence>
<evidence type="ECO:0000313" key="3">
    <source>
        <dbReference type="EMBL" id="TWU28372.1"/>
    </source>
</evidence>
<dbReference type="Proteomes" id="UP000318437">
    <property type="component" value="Unassembled WGS sequence"/>
</dbReference>
<dbReference type="PROSITE" id="PS00018">
    <property type="entry name" value="EF_HAND_1"/>
    <property type="match status" value="1"/>
</dbReference>